<dbReference type="SUPFAM" id="SSF48208">
    <property type="entry name" value="Six-hairpin glycosidases"/>
    <property type="match status" value="1"/>
</dbReference>
<dbReference type="AlphaFoldDB" id="N1VT05"/>
<dbReference type="STRING" id="1257025.LEP1GSC203_0908"/>
<proteinExistence type="predicted"/>
<evidence type="ECO:0000259" key="3">
    <source>
        <dbReference type="Pfam" id="PF17167"/>
    </source>
</evidence>
<sequence length="1099" mass="127366">MIQTIQNHSGLKIHFLSNGNIHSLRFQDLLVNLYLGNEMEPSVSNIYLRIHTKKKFLVFPLLGPKSKSQFQISKSVYLSKGTCQEIDYNLYLEIHPDKPIWRYRVELTNQKEQPILCDLVYVQDIGICEYSSSRLNEYFVCHYIHHEPVFTKDYGYGILSRQNELVSGNHPASFIFSSSPIRSYVTDGLDLFPDGLYQPFLGKRRQGEHSIIGLEREVMTLKPKEFQVTSFYGSLFPNLDTLNSFTDKEGFIQKTIIDWNLAEITETVFSKPIPSLFTFAKQKEGDEATELNLKSFFPNPWREVERSETGSILSFFTEKFKHVVLKEKDSLCLRPHGQILRTGYPVGPNEPSLTTTCYYKGIFLSQLTEGHTSINQYLSRNHSYIGLFQSYGFRIFREEENRFALLGSPSLLIMEPYRMEWIYQWEKEILRIQVETTVDHKINFQLTTNESKPRNYILSFHIALDGDNGALKKPPIFDKNDSKIHIQPNHESSIYQRLDGKGFSIESESLNTWEISDDRMLFPDGLSRNQSYLTVRVQVDSQLQFTIQGNFQSSIKTTEIPKSSTLALPSFSTDQKIPNKEFHSLLQIQEILPWFEQNARIHYLNPRGLEQYSGGGWGTRDVCQGAFEFLLAKGEFDSCRSLLYHVFQEQNEDGDWPQWFMLYPRDQMIRASDSHGDIIYWPILALSSYLERTKDLDFLKEITSGPHRQKSRTILQAIDQTIALMNDRLYPSTKLPLYGNGDWNDSLQPVRDEFRTHAVSTWTAELQSITYKALCQIYHLTENSISKKNFETEQIQLEENIKEYCMEDGILTGLRYFSDDGSQKFYLHPSDTKTGIHYSVLPMIYGILSEVLNEREVETHLSIIRKSLMGPDGVRLFDAPVPYSDGENKEFKRAETASYFGREIGLMYTHAHLRFCEALAHLGKSEEFFYHLNLVNPIRIQNKIPQAKKRQSNCYYSSSDAVFMDRYEASKNYKELLLGNIPLEGGWRVYSSGPGIYIKLVYECLLGIKVFSDGIEFDPILTQGLDGLKWNLQLWDRNLTIQYAVESKNATVESVDLNQNPIPFFRKENRYRRGGVRIKFSDLVSFLKEGKNQLRLCLR</sequence>
<dbReference type="PANTHER" id="PTHR37469">
    <property type="entry name" value="CELLOBIONIC ACID PHOSPHORYLASE-RELATED"/>
    <property type="match status" value="1"/>
</dbReference>
<evidence type="ECO:0000256" key="1">
    <source>
        <dbReference type="ARBA" id="ARBA00022676"/>
    </source>
</evidence>
<dbReference type="InterPro" id="IPR053831">
    <property type="entry name" value="SOGP_N"/>
</dbReference>
<keyword evidence="8" id="KW-1185">Reference proteome</keyword>
<dbReference type="InterPro" id="IPR048773">
    <property type="entry name" value="SOGP_C"/>
</dbReference>
<dbReference type="Pfam" id="PF21270">
    <property type="entry name" value="SOGP_4th"/>
    <property type="match status" value="1"/>
</dbReference>
<dbReference type="GO" id="GO:0005975">
    <property type="term" value="P:carbohydrate metabolic process"/>
    <property type="evidence" value="ECO:0007669"/>
    <property type="project" value="InterPro"/>
</dbReference>
<gene>
    <name evidence="7" type="ORF">LEP1GSC203_0908</name>
</gene>
<name>N1VT05_9LEPT</name>
<feature type="domain" description="Glycoside phosphorylase C-terminal" evidence="5">
    <location>
        <begin position="1007"/>
        <end position="1082"/>
    </location>
</feature>
<protein>
    <submittedName>
        <fullName evidence="7">Uncharacterized protein</fullName>
    </submittedName>
</protein>
<evidence type="ECO:0000256" key="2">
    <source>
        <dbReference type="ARBA" id="ARBA00022679"/>
    </source>
</evidence>
<keyword evidence="2" id="KW-0808">Transferase</keyword>
<dbReference type="GO" id="GO:0016757">
    <property type="term" value="F:glycosyltransferase activity"/>
    <property type="evidence" value="ECO:0007669"/>
    <property type="project" value="UniProtKB-KW"/>
</dbReference>
<keyword evidence="1" id="KW-0328">Glycosyltransferase</keyword>
<evidence type="ECO:0000259" key="6">
    <source>
        <dbReference type="Pfam" id="PF21958"/>
    </source>
</evidence>
<dbReference type="Proteomes" id="UP000012371">
    <property type="component" value="Unassembled WGS sequence"/>
</dbReference>
<organism evidence="7 8">
    <name type="scientific">Leptospira terpstrae serovar Hualin str. LT 11-33 = ATCC 700639</name>
    <dbReference type="NCBI Taxonomy" id="1257025"/>
    <lineage>
        <taxon>Bacteria</taxon>
        <taxon>Pseudomonadati</taxon>
        <taxon>Spirochaetota</taxon>
        <taxon>Spirochaetia</taxon>
        <taxon>Leptospirales</taxon>
        <taxon>Leptospiraceae</taxon>
        <taxon>Leptospira</taxon>
    </lineage>
</organism>
<dbReference type="InterPro" id="IPR033432">
    <property type="entry name" value="GH94_catalytic"/>
</dbReference>
<evidence type="ECO:0000313" key="7">
    <source>
        <dbReference type="EMBL" id="EMY60112.1"/>
    </source>
</evidence>
<dbReference type="Pfam" id="PF21958">
    <property type="entry name" value="SOGP_N"/>
    <property type="match status" value="1"/>
</dbReference>
<reference evidence="7" key="1">
    <citation type="submission" date="2013-03" db="EMBL/GenBank/DDBJ databases">
        <authorList>
            <person name="Harkins D.M."/>
            <person name="Durkin A.S."/>
            <person name="Brinkac L.M."/>
            <person name="Haft D.H."/>
            <person name="Selengut J.D."/>
            <person name="Sanka R."/>
            <person name="DePew J."/>
            <person name="Purushe J."/>
            <person name="Hartskeerl R.A."/>
            <person name="Ahmed A."/>
            <person name="van der Linden H."/>
            <person name="Goris M.G.A."/>
            <person name="Vinetz J.M."/>
            <person name="Sutton G.G."/>
            <person name="Nierman W.C."/>
            <person name="Fouts D.E."/>
        </authorList>
    </citation>
    <scope>NUCLEOTIDE SEQUENCE [LARGE SCALE GENOMIC DNA]</scope>
    <source>
        <strain evidence="7">LT 11-33</strain>
    </source>
</reference>
<feature type="domain" description="SOGP N-terminal" evidence="6">
    <location>
        <begin position="15"/>
        <end position="233"/>
    </location>
</feature>
<accession>N1VT05</accession>
<feature type="domain" description="Glycoside phosphorylase super sandwich" evidence="4">
    <location>
        <begin position="300"/>
        <end position="549"/>
    </location>
</feature>
<dbReference type="InterPro" id="IPR052047">
    <property type="entry name" value="GH94_Enzymes"/>
</dbReference>
<dbReference type="InterPro" id="IPR008928">
    <property type="entry name" value="6-hairpin_glycosidase_sf"/>
</dbReference>
<dbReference type="InterPro" id="IPR012341">
    <property type="entry name" value="6hp_glycosidase-like_sf"/>
</dbReference>
<dbReference type="Pfam" id="PF21250">
    <property type="entry name" value="SOGP_2nd"/>
    <property type="match status" value="1"/>
</dbReference>
<feature type="domain" description="Glycosyl hydrolase 94 catalytic" evidence="3">
    <location>
        <begin position="617"/>
        <end position="951"/>
    </location>
</feature>
<evidence type="ECO:0000259" key="5">
    <source>
        <dbReference type="Pfam" id="PF21270"/>
    </source>
</evidence>
<dbReference type="InterPro" id="IPR048771">
    <property type="entry name" value="SOGP_2nd"/>
</dbReference>
<comment type="caution">
    <text evidence="7">The sequence shown here is derived from an EMBL/GenBank/DDBJ whole genome shotgun (WGS) entry which is preliminary data.</text>
</comment>
<dbReference type="PANTHER" id="PTHR37469:SF2">
    <property type="entry name" value="CELLOBIONIC ACID PHOSPHORYLASE"/>
    <property type="match status" value="1"/>
</dbReference>
<dbReference type="Pfam" id="PF17167">
    <property type="entry name" value="Glyco_hydro_94"/>
    <property type="match status" value="1"/>
</dbReference>
<dbReference type="EMBL" id="AOGW02000018">
    <property type="protein sequence ID" value="EMY60112.1"/>
    <property type="molecule type" value="Genomic_DNA"/>
</dbReference>
<dbReference type="RefSeq" id="WP_002975357.1">
    <property type="nucleotide sequence ID" value="NZ_AOGW02000018.1"/>
</dbReference>
<evidence type="ECO:0000259" key="4">
    <source>
        <dbReference type="Pfam" id="PF21250"/>
    </source>
</evidence>
<evidence type="ECO:0000313" key="8">
    <source>
        <dbReference type="Proteomes" id="UP000012371"/>
    </source>
</evidence>
<dbReference type="Gene3D" id="1.50.10.10">
    <property type="match status" value="1"/>
</dbReference>